<feature type="compositionally biased region" description="Basic and acidic residues" evidence="1">
    <location>
        <begin position="102"/>
        <end position="121"/>
    </location>
</feature>
<protein>
    <submittedName>
        <fullName evidence="2">Uncharacterized protein</fullName>
    </submittedName>
</protein>
<accession>A0A382QGN0</accession>
<dbReference type="EMBL" id="UINC01114407">
    <property type="protein sequence ID" value="SVC84694.1"/>
    <property type="molecule type" value="Genomic_DNA"/>
</dbReference>
<dbReference type="AlphaFoldDB" id="A0A382QGN0"/>
<proteinExistence type="predicted"/>
<evidence type="ECO:0000313" key="2">
    <source>
        <dbReference type="EMBL" id="SVC84694.1"/>
    </source>
</evidence>
<sequence length="121" mass="13870">MEPDDEKLKKFDRKSEIESQIDSKEIGFETLTNLEAFQQGRFPENLVEEFKIPVGLPSDVLVGEIEAKHNEILEGRPLPDLLENSKFVGNLEDLKPPAMGKLYEEKKSHRISSKDERSTEQ</sequence>
<name>A0A382QGN0_9ZZZZ</name>
<reference evidence="2" key="1">
    <citation type="submission" date="2018-05" db="EMBL/GenBank/DDBJ databases">
        <authorList>
            <person name="Lanie J.A."/>
            <person name="Ng W.-L."/>
            <person name="Kazmierczak K.M."/>
            <person name="Andrzejewski T.M."/>
            <person name="Davidsen T.M."/>
            <person name="Wayne K.J."/>
            <person name="Tettelin H."/>
            <person name="Glass J.I."/>
            <person name="Rusch D."/>
            <person name="Podicherti R."/>
            <person name="Tsui H.-C.T."/>
            <person name="Winkler M.E."/>
        </authorList>
    </citation>
    <scope>NUCLEOTIDE SEQUENCE</scope>
</reference>
<feature type="region of interest" description="Disordered" evidence="1">
    <location>
        <begin position="98"/>
        <end position="121"/>
    </location>
</feature>
<evidence type="ECO:0000256" key="1">
    <source>
        <dbReference type="SAM" id="MobiDB-lite"/>
    </source>
</evidence>
<gene>
    <name evidence="2" type="ORF">METZ01_LOCUS337548</name>
</gene>
<organism evidence="2">
    <name type="scientific">marine metagenome</name>
    <dbReference type="NCBI Taxonomy" id="408172"/>
    <lineage>
        <taxon>unclassified sequences</taxon>
        <taxon>metagenomes</taxon>
        <taxon>ecological metagenomes</taxon>
    </lineage>
</organism>